<protein>
    <submittedName>
        <fullName evidence="1">Uncharacterized protein</fullName>
    </submittedName>
</protein>
<evidence type="ECO:0000313" key="2">
    <source>
        <dbReference type="Proteomes" id="UP000693970"/>
    </source>
</evidence>
<name>A0A9K3Q0P9_9STRA</name>
<reference evidence="1" key="1">
    <citation type="journal article" date="2021" name="Sci. Rep.">
        <title>Diploid genomic architecture of Nitzschia inconspicua, an elite biomass production diatom.</title>
        <authorList>
            <person name="Oliver A."/>
            <person name="Podell S."/>
            <person name="Pinowska A."/>
            <person name="Traller J.C."/>
            <person name="Smith S.R."/>
            <person name="McClure R."/>
            <person name="Beliaev A."/>
            <person name="Bohutskyi P."/>
            <person name="Hill E.A."/>
            <person name="Rabines A."/>
            <person name="Zheng H."/>
            <person name="Allen L.Z."/>
            <person name="Kuo A."/>
            <person name="Grigoriev I.V."/>
            <person name="Allen A.E."/>
            <person name="Hazlebeck D."/>
            <person name="Allen E.E."/>
        </authorList>
    </citation>
    <scope>NUCLEOTIDE SEQUENCE</scope>
    <source>
        <strain evidence="1">Hildebrandi</strain>
    </source>
</reference>
<dbReference type="EMBL" id="JAGRRH010000007">
    <property type="protein sequence ID" value="KAG7367152.1"/>
    <property type="molecule type" value="Genomic_DNA"/>
</dbReference>
<dbReference type="OrthoDB" id="46635at2759"/>
<sequence length="360" mass="40365">MAEDLFTPYIQQLPPGVAGNYDEDEVLALNGSLEDIIAKGWTFHDFCSFSKDSLIFWTPDASIVSYLDPPSHHNYTVDMIFPPTSSSKKKTLHIAAVNSEATAPVLTSLLAFFIASHMDEQEMEIIFKAFATNPRKDFGGLDFSTSSLLAKTLGNSSCHISLSFQFMTLSPSQCQAIFSSRGLYSIEFRQCTTSEGLGESLHSCKPGFGPQKLRISCTQQEFATIAEGLRDNSSLTELELQLHFIFNDDDMQRITAALQCQEMESLVLEYLDMDDDGWSLLCKALGEHSKIRTVTLAFTDKFADAARRLTPERRRTRSEAILNLVQTSPTIQELNWPEFQQDESLGPVIQKQLEEKRGRN</sequence>
<evidence type="ECO:0000313" key="1">
    <source>
        <dbReference type="EMBL" id="KAG7367152.1"/>
    </source>
</evidence>
<reference evidence="1" key="2">
    <citation type="submission" date="2021-04" db="EMBL/GenBank/DDBJ databases">
        <authorList>
            <person name="Podell S."/>
        </authorList>
    </citation>
    <scope>NUCLEOTIDE SEQUENCE</scope>
    <source>
        <strain evidence="1">Hildebrandi</strain>
    </source>
</reference>
<proteinExistence type="predicted"/>
<comment type="caution">
    <text evidence="1">The sequence shown here is derived from an EMBL/GenBank/DDBJ whole genome shotgun (WGS) entry which is preliminary data.</text>
</comment>
<keyword evidence="2" id="KW-1185">Reference proteome</keyword>
<dbReference type="AlphaFoldDB" id="A0A9K3Q0P9"/>
<gene>
    <name evidence="1" type="ORF">IV203_029822</name>
</gene>
<dbReference type="Proteomes" id="UP000693970">
    <property type="component" value="Unassembled WGS sequence"/>
</dbReference>
<organism evidence="1 2">
    <name type="scientific">Nitzschia inconspicua</name>
    <dbReference type="NCBI Taxonomy" id="303405"/>
    <lineage>
        <taxon>Eukaryota</taxon>
        <taxon>Sar</taxon>
        <taxon>Stramenopiles</taxon>
        <taxon>Ochrophyta</taxon>
        <taxon>Bacillariophyta</taxon>
        <taxon>Bacillariophyceae</taxon>
        <taxon>Bacillariophycidae</taxon>
        <taxon>Bacillariales</taxon>
        <taxon>Bacillariaceae</taxon>
        <taxon>Nitzschia</taxon>
    </lineage>
</organism>
<accession>A0A9K3Q0P9</accession>